<evidence type="ECO:0000313" key="3">
    <source>
        <dbReference type="Proteomes" id="UP000003074"/>
    </source>
</evidence>
<dbReference type="AlphaFoldDB" id="F7QX19"/>
<dbReference type="PATRIC" id="fig|1041521.3.peg.1885"/>
<dbReference type="SUPFAM" id="SSF56731">
    <property type="entry name" value="DNA primase core"/>
    <property type="match status" value="1"/>
</dbReference>
<organism evidence="2 3">
    <name type="scientific">Ligilactobacillus salivarius GJ-24</name>
    <dbReference type="NCBI Taxonomy" id="1041521"/>
    <lineage>
        <taxon>Bacteria</taxon>
        <taxon>Bacillati</taxon>
        <taxon>Bacillota</taxon>
        <taxon>Bacilli</taxon>
        <taxon>Lactobacillales</taxon>
        <taxon>Lactobacillaceae</taxon>
        <taxon>Ligilactobacillus</taxon>
    </lineage>
</organism>
<sequence length="355" mass="41077">MDHDSLVIDTRITDQKKCETFFWNSKGIGGNLYQFMREYLGMESTDILKELKELSPELSKAVANRYEDKKYVPEKWKNKGNHEQVKDYLINKRKLSTRLVNGLIDRDLLRELKYGDALFVWKEKGQEVGSDIQGTRIDHEKYGDRGTKKMVVPGSKKNYGFNFSVRTKAAKQKFFIFESPIDALSFYQTYMPKNYQKKDEGYRFISLNGAGTKLETIGEFFKTVGVPDELHLNFDTDKAGVKAFMKFVVNADIGFESKFTTDEKQVKVYADIPKSVDVKDWNEALQKGEIEFTFTTLDMPQYIEYVKGKLGDNVALDIATEAAHEKKNFDFVKYPKEKNNVQSPNVLNKHKSKER</sequence>
<dbReference type="Pfam" id="PF13154">
    <property type="entry name" value="DUF3991"/>
    <property type="match status" value="1"/>
</dbReference>
<dbReference type="EMBL" id="AFOI01000009">
    <property type="protein sequence ID" value="EGM49807.1"/>
    <property type="molecule type" value="Genomic_DNA"/>
</dbReference>
<name>F7QX19_9LACO</name>
<gene>
    <name evidence="2" type="ORF">LSGJ_01869</name>
</gene>
<proteinExistence type="predicted"/>
<feature type="domain" description="DUF3991" evidence="1">
    <location>
        <begin position="88"/>
        <end position="162"/>
    </location>
</feature>
<evidence type="ECO:0000313" key="2">
    <source>
        <dbReference type="EMBL" id="EGM49807.1"/>
    </source>
</evidence>
<comment type="caution">
    <text evidence="2">The sequence shown here is derived from an EMBL/GenBank/DDBJ whole genome shotgun (WGS) entry which is preliminary data.</text>
</comment>
<accession>F7QX19</accession>
<reference evidence="2 3" key="1">
    <citation type="journal article" date="2011" name="J. Bacteriol.">
        <title>Genome Sequence of Lactobacillus salivarius GJ-24, a Probiotic Strain Isolated from Healthy Adult Intestine.</title>
        <authorList>
            <person name="Cho Y.J."/>
            <person name="Choi J.K."/>
            <person name="Kim J.H."/>
            <person name="Lim Y.S."/>
            <person name="Ham J.S."/>
            <person name="Kang D.K."/>
            <person name="Chun J."/>
            <person name="Paik H.D."/>
            <person name="Kim G.B."/>
        </authorList>
    </citation>
    <scope>NUCLEOTIDE SEQUENCE [LARGE SCALE GENOMIC DNA]</scope>
    <source>
        <strain evidence="2 3">GJ-24</strain>
    </source>
</reference>
<dbReference type="InterPro" id="IPR025054">
    <property type="entry name" value="DUF3991"/>
</dbReference>
<dbReference type="Pfam" id="PF13155">
    <property type="entry name" value="Toprim_2"/>
    <property type="match status" value="1"/>
</dbReference>
<dbReference type="CDD" id="cd01029">
    <property type="entry name" value="TOPRIM_primases"/>
    <property type="match status" value="1"/>
</dbReference>
<dbReference type="Gene3D" id="3.40.1360.10">
    <property type="match status" value="1"/>
</dbReference>
<evidence type="ECO:0000259" key="1">
    <source>
        <dbReference type="Pfam" id="PF13154"/>
    </source>
</evidence>
<dbReference type="Proteomes" id="UP000003074">
    <property type="component" value="Unassembled WGS sequence"/>
</dbReference>
<protein>
    <recommendedName>
        <fullName evidence="1">DUF3991 domain-containing protein</fullName>
    </recommendedName>
</protein>
<dbReference type="InterPro" id="IPR034154">
    <property type="entry name" value="TOPRIM_DnaG/twinkle"/>
</dbReference>